<evidence type="ECO:0000313" key="2">
    <source>
        <dbReference type="EMBL" id="KAF2998315.1"/>
    </source>
</evidence>
<dbReference type="AlphaFoldDB" id="A0A9P4TA74"/>
<organism evidence="2 3">
    <name type="scientific">Curvularia kusanoi</name>
    <name type="common">Cochliobolus kusanoi</name>
    <dbReference type="NCBI Taxonomy" id="90978"/>
    <lineage>
        <taxon>Eukaryota</taxon>
        <taxon>Fungi</taxon>
        <taxon>Dikarya</taxon>
        <taxon>Ascomycota</taxon>
        <taxon>Pezizomycotina</taxon>
        <taxon>Dothideomycetes</taxon>
        <taxon>Pleosporomycetidae</taxon>
        <taxon>Pleosporales</taxon>
        <taxon>Pleosporineae</taxon>
        <taxon>Pleosporaceae</taxon>
        <taxon>Curvularia</taxon>
    </lineage>
</organism>
<dbReference type="OrthoDB" id="5340195at2759"/>
<evidence type="ECO:0000313" key="3">
    <source>
        <dbReference type="Proteomes" id="UP000801428"/>
    </source>
</evidence>
<proteinExistence type="predicted"/>
<reference evidence="2" key="1">
    <citation type="submission" date="2019-04" db="EMBL/GenBank/DDBJ databases">
        <title>Sequencing of skin fungus with MAO and IRED activity.</title>
        <authorList>
            <person name="Marsaioli A.J."/>
            <person name="Bonatto J.M.C."/>
            <person name="Reis Junior O."/>
        </authorList>
    </citation>
    <scope>NUCLEOTIDE SEQUENCE</scope>
    <source>
        <strain evidence="2">30M1</strain>
    </source>
</reference>
<accession>A0A9P4TA74</accession>
<protein>
    <submittedName>
        <fullName evidence="2">Uncharacterized protein</fullName>
    </submittedName>
</protein>
<evidence type="ECO:0000256" key="1">
    <source>
        <dbReference type="SAM" id="SignalP"/>
    </source>
</evidence>
<gene>
    <name evidence="2" type="ORF">E8E13_007730</name>
</gene>
<feature type="signal peptide" evidence="1">
    <location>
        <begin position="1"/>
        <end position="17"/>
    </location>
</feature>
<keyword evidence="1" id="KW-0732">Signal</keyword>
<dbReference type="EMBL" id="SWKU01000020">
    <property type="protein sequence ID" value="KAF2998315.1"/>
    <property type="molecule type" value="Genomic_DNA"/>
</dbReference>
<keyword evidence="3" id="KW-1185">Reference proteome</keyword>
<dbReference type="Proteomes" id="UP000801428">
    <property type="component" value="Unassembled WGS sequence"/>
</dbReference>
<name>A0A9P4TA74_CURKU</name>
<comment type="caution">
    <text evidence="2">The sequence shown here is derived from an EMBL/GenBank/DDBJ whole genome shotgun (WGS) entry which is preliminary data.</text>
</comment>
<feature type="chain" id="PRO_5040355486" evidence="1">
    <location>
        <begin position="18"/>
        <end position="314"/>
    </location>
</feature>
<sequence>MLLSLSAVILLQQAVAAAQIVSNISWPNSFPKQLAIVRRRQGLTAAEYLYHHTIVHGQKSWNAPDSVDQPLAYVQDHIFDSAYGINTTTNSPQPSYFSHNDMTELYSRSKDAFATPPPNNYTATVIGPDGNAFSDFSAAISMYATEVFVPVNSTCRPSDSSFNAFYWAFASASDANSSSFDNSTFAASIMQSLVASIPSGTIYNASIHTSVPGLDSRGYYGGYNNPSINAILKFWLCDGNRSIARFRSAMLSLTERNDNLGIDLAQSFVVFSRAVLMYDRSTQTPFDMDRSIEALTADQYRSDMSRPPTNKTHL</sequence>